<gene>
    <name evidence="2" type="ORF">BN873_330093</name>
</gene>
<dbReference type="InterPro" id="IPR011335">
    <property type="entry name" value="Restrct_endonuc-II-like"/>
</dbReference>
<evidence type="ECO:0000313" key="2">
    <source>
        <dbReference type="EMBL" id="CDI02616.1"/>
    </source>
</evidence>
<accession>W6M477</accession>
<feature type="domain" description="Putative restriction endonuclease" evidence="1">
    <location>
        <begin position="15"/>
        <end position="180"/>
    </location>
</feature>
<dbReference type="InterPro" id="IPR008538">
    <property type="entry name" value="Uma2"/>
</dbReference>
<dbReference type="PANTHER" id="PTHR36558:SF1">
    <property type="entry name" value="RESTRICTION ENDONUCLEASE DOMAIN-CONTAINING PROTEIN-RELATED"/>
    <property type="match status" value="1"/>
</dbReference>
<name>W6M477_9GAMM</name>
<dbReference type="Pfam" id="PF05685">
    <property type="entry name" value="Uma2"/>
    <property type="match status" value="1"/>
</dbReference>
<dbReference type="Proteomes" id="UP000035760">
    <property type="component" value="Unassembled WGS sequence"/>
</dbReference>
<dbReference type="RefSeq" id="WP_048672959.1">
    <property type="nucleotide sequence ID" value="NZ_CBTJ020000040.1"/>
</dbReference>
<keyword evidence="3" id="KW-1185">Reference proteome</keyword>
<proteinExistence type="predicted"/>
<dbReference type="CDD" id="cd06260">
    <property type="entry name" value="DUF820-like"/>
    <property type="match status" value="1"/>
</dbReference>
<dbReference type="InterPro" id="IPR012296">
    <property type="entry name" value="Nuclease_put_TT1808"/>
</dbReference>
<dbReference type="OrthoDB" id="9799703at2"/>
<dbReference type="EMBL" id="CBTJ020000040">
    <property type="protein sequence ID" value="CDI02616.1"/>
    <property type="molecule type" value="Genomic_DNA"/>
</dbReference>
<evidence type="ECO:0000259" key="1">
    <source>
        <dbReference type="Pfam" id="PF05685"/>
    </source>
</evidence>
<organism evidence="2 3">
    <name type="scientific">Candidatus Competibacter denitrificans Run_A_D11</name>
    <dbReference type="NCBI Taxonomy" id="1400863"/>
    <lineage>
        <taxon>Bacteria</taxon>
        <taxon>Pseudomonadati</taxon>
        <taxon>Pseudomonadota</taxon>
        <taxon>Gammaproteobacteria</taxon>
        <taxon>Candidatus Competibacteraceae</taxon>
        <taxon>Candidatus Competibacter</taxon>
    </lineage>
</organism>
<dbReference type="STRING" id="1400863.BN873_330093"/>
<dbReference type="SUPFAM" id="SSF52980">
    <property type="entry name" value="Restriction endonuclease-like"/>
    <property type="match status" value="1"/>
</dbReference>
<dbReference type="Gene3D" id="3.90.1570.10">
    <property type="entry name" value="tt1808, chain A"/>
    <property type="match status" value="1"/>
</dbReference>
<dbReference type="PANTHER" id="PTHR36558">
    <property type="entry name" value="GLR1098 PROTEIN"/>
    <property type="match status" value="1"/>
</dbReference>
<evidence type="ECO:0000313" key="3">
    <source>
        <dbReference type="Proteomes" id="UP000035760"/>
    </source>
</evidence>
<sequence length="206" mass="22882">MGQPLHKPISSFSYADYCRWPDDERWELIDGEAYALVTPGLAHQTVVGELFVQVANFLRGKPCRPFVAPFDVRLPRRNEPDDETTTVVQPDICVVCDPTKLDERGCRGAPDWVIEVLSPSTAAKDQIQKLAAYERAGVQEMWLVHPTDHVVIVYTLNADGAYGKPAIHETTGSLPSGLFPELLVDWGLIFQDATVQPTPPPTKDFP</sequence>
<protein>
    <recommendedName>
        <fullName evidence="1">Putative restriction endonuclease domain-containing protein</fullName>
    </recommendedName>
</protein>
<dbReference type="AlphaFoldDB" id="W6M477"/>
<reference evidence="2" key="1">
    <citation type="submission" date="2013-07" db="EMBL/GenBank/DDBJ databases">
        <authorList>
            <person name="McIlroy S."/>
        </authorList>
    </citation>
    <scope>NUCLEOTIDE SEQUENCE [LARGE SCALE GENOMIC DNA]</scope>
    <source>
        <strain evidence="2">Run_A_D11</strain>
    </source>
</reference>
<comment type="caution">
    <text evidence="2">The sequence shown here is derived from an EMBL/GenBank/DDBJ whole genome shotgun (WGS) entry which is preliminary data.</text>
</comment>
<reference evidence="2" key="2">
    <citation type="submission" date="2014-03" db="EMBL/GenBank/DDBJ databases">
        <title>Candidatus Competibacter-lineage genomes retrieved from metagenomes reveal functional metabolic diversity.</title>
        <authorList>
            <person name="McIlroy S.J."/>
            <person name="Albertsen M."/>
            <person name="Andresen E.K."/>
            <person name="Saunders A.M."/>
            <person name="Kristiansen R."/>
            <person name="Stokholm-Bjerregaard M."/>
            <person name="Nielsen K.L."/>
            <person name="Nielsen P.H."/>
        </authorList>
    </citation>
    <scope>NUCLEOTIDE SEQUENCE</scope>
    <source>
        <strain evidence="2">Run_A_D11</strain>
    </source>
</reference>